<organism evidence="2 3">
    <name type="scientific">Tetraparma gracilis</name>
    <dbReference type="NCBI Taxonomy" id="2962635"/>
    <lineage>
        <taxon>Eukaryota</taxon>
        <taxon>Sar</taxon>
        <taxon>Stramenopiles</taxon>
        <taxon>Ochrophyta</taxon>
        <taxon>Bolidophyceae</taxon>
        <taxon>Parmales</taxon>
        <taxon>Triparmaceae</taxon>
        <taxon>Tetraparma</taxon>
    </lineage>
</organism>
<keyword evidence="3" id="KW-1185">Reference proteome</keyword>
<sequence length="237" mass="25014">MSPRPLPLLPLLPLLLLLSLLLPSSSFCPPRVPAPPPLAAERRAAERRAAEWSAWLRRFPAAEAAAAALARGWIDGFVVPLALCPHAAAAAGATRVAVSRAATPAELAVDVAEEARRLLSTPGVPTALVAAPAWGDLGEFLGAVYALDDGGTGDPVLDDAVLLAPFHPDFAYEGLDEDSALNYEKRAPLPLVSILRAEDVEAAGGEEATRRIAEANEEALLGRRAGEVKDMFRRLAR</sequence>
<dbReference type="Proteomes" id="UP001165060">
    <property type="component" value="Unassembled WGS sequence"/>
</dbReference>
<name>A0ABQ6MVG6_9STRA</name>
<gene>
    <name evidence="2" type="ORF">TeGR_g12185</name>
</gene>
<protein>
    <recommendedName>
        <fullName evidence="4">DUF1995 domain-containing protein</fullName>
    </recommendedName>
</protein>
<evidence type="ECO:0008006" key="4">
    <source>
        <dbReference type="Google" id="ProtNLM"/>
    </source>
</evidence>
<evidence type="ECO:0000256" key="1">
    <source>
        <dbReference type="SAM" id="SignalP"/>
    </source>
</evidence>
<feature type="chain" id="PRO_5046537628" description="DUF1995 domain-containing protein" evidence="1">
    <location>
        <begin position="27"/>
        <end position="237"/>
    </location>
</feature>
<feature type="signal peptide" evidence="1">
    <location>
        <begin position="1"/>
        <end position="26"/>
    </location>
</feature>
<proteinExistence type="predicted"/>
<dbReference type="EMBL" id="BRYB01000580">
    <property type="protein sequence ID" value="GMI33300.1"/>
    <property type="molecule type" value="Genomic_DNA"/>
</dbReference>
<evidence type="ECO:0000313" key="3">
    <source>
        <dbReference type="Proteomes" id="UP001165060"/>
    </source>
</evidence>
<keyword evidence="1" id="KW-0732">Signal</keyword>
<dbReference type="Pfam" id="PF07209">
    <property type="entry name" value="DUF1415"/>
    <property type="match status" value="1"/>
</dbReference>
<dbReference type="InterPro" id="IPR009858">
    <property type="entry name" value="DUF1415"/>
</dbReference>
<accession>A0ABQ6MVG6</accession>
<reference evidence="2 3" key="1">
    <citation type="journal article" date="2023" name="Commun. Biol.">
        <title>Genome analysis of Parmales, the sister group of diatoms, reveals the evolutionary specialization of diatoms from phago-mixotrophs to photoautotrophs.</title>
        <authorList>
            <person name="Ban H."/>
            <person name="Sato S."/>
            <person name="Yoshikawa S."/>
            <person name="Yamada K."/>
            <person name="Nakamura Y."/>
            <person name="Ichinomiya M."/>
            <person name="Sato N."/>
            <person name="Blanc-Mathieu R."/>
            <person name="Endo H."/>
            <person name="Kuwata A."/>
            <person name="Ogata H."/>
        </authorList>
    </citation>
    <scope>NUCLEOTIDE SEQUENCE [LARGE SCALE GENOMIC DNA]</scope>
</reference>
<evidence type="ECO:0000313" key="2">
    <source>
        <dbReference type="EMBL" id="GMI33300.1"/>
    </source>
</evidence>
<comment type="caution">
    <text evidence="2">The sequence shown here is derived from an EMBL/GenBank/DDBJ whole genome shotgun (WGS) entry which is preliminary data.</text>
</comment>